<dbReference type="Proteomes" id="UP000760860">
    <property type="component" value="Unassembled WGS sequence"/>
</dbReference>
<dbReference type="VEuPathDB" id="FungiDB:PC110_g10764"/>
<name>A0A8T1I9G8_9STRA</name>
<dbReference type="InterPro" id="IPR011009">
    <property type="entry name" value="Kinase-like_dom_sf"/>
</dbReference>
<dbReference type="GO" id="GO:0004672">
    <property type="term" value="F:protein kinase activity"/>
    <property type="evidence" value="ECO:0007669"/>
    <property type="project" value="InterPro"/>
</dbReference>
<protein>
    <submittedName>
        <fullName evidence="1">Uncharacterized protein</fullName>
    </submittedName>
</protein>
<dbReference type="InterPro" id="IPR000719">
    <property type="entry name" value="Prot_kinase_dom"/>
</dbReference>
<gene>
    <name evidence="1" type="ORF">PC129_g9403</name>
</gene>
<organism evidence="1 2">
    <name type="scientific">Phytophthora cactorum</name>
    <dbReference type="NCBI Taxonomy" id="29920"/>
    <lineage>
        <taxon>Eukaryota</taxon>
        <taxon>Sar</taxon>
        <taxon>Stramenopiles</taxon>
        <taxon>Oomycota</taxon>
        <taxon>Peronosporomycetes</taxon>
        <taxon>Peronosporales</taxon>
        <taxon>Peronosporaceae</taxon>
        <taxon>Phytophthora</taxon>
    </lineage>
</organism>
<evidence type="ECO:0000313" key="2">
    <source>
        <dbReference type="Proteomes" id="UP000760860"/>
    </source>
</evidence>
<dbReference type="EMBL" id="RCMV01000294">
    <property type="protein sequence ID" value="KAG3219812.1"/>
    <property type="molecule type" value="Genomic_DNA"/>
</dbReference>
<evidence type="ECO:0000313" key="1">
    <source>
        <dbReference type="EMBL" id="KAG3219812.1"/>
    </source>
</evidence>
<dbReference type="AlphaFoldDB" id="A0A8T1I9G8"/>
<dbReference type="PROSITE" id="PS50011">
    <property type="entry name" value="PROTEIN_KINASE_DOM"/>
    <property type="match status" value="1"/>
</dbReference>
<proteinExistence type="predicted"/>
<reference evidence="1" key="1">
    <citation type="submission" date="2018-05" db="EMBL/GenBank/DDBJ databases">
        <title>Effector identification in a new, highly contiguous assembly of the strawberry crown rot pathogen Phytophthora cactorum.</title>
        <authorList>
            <person name="Armitage A.D."/>
            <person name="Nellist C.F."/>
            <person name="Bates H."/>
            <person name="Vickerstaff R.J."/>
            <person name="Harrison R.J."/>
        </authorList>
    </citation>
    <scope>NUCLEOTIDE SEQUENCE</scope>
    <source>
        <strain evidence="1">P421</strain>
    </source>
</reference>
<sequence>MVTLFCAIVGELFLAKKDSAWLDGAGAAAVTLDEDGPLRGFGDQMDPTLWVKNAKYFGENFQPGEGQIHVLVVVPEDVPMLGSERKRRRLEESPDAWIKAIKDTQVTVLPSTCEDLKGHLERELRVKAPLTDRLSLIVSAANTTGELSSILIKIFEFEPREKLSDITAGIVGAVIDPLGSGSEFATEDTYHHLWDSLIAALLRRVSNGNFRRNTNESASTGPYRPDLCFYYNNSDVCVFRGEEKARAHLRLLAIKKDEMTKCGAKVEAIETYNLGSLKDRLSFFLAILNLSTLFRPVVDLVQSLGRTEYAIIPRENGVVIEFADDSVTKTYPSDMSSDAFIRNLRMLHQLMKEHSVPNVVELRKTNMKKKYVVLKPIGLPSQPEDVHQLLTALRDIIKALVAMHAIDLMHRDLRWENVLKYPGEDDKWFLIEFDEGALSPAAKVNLLKAESHAPEILSSSHTVKVDI</sequence>
<dbReference type="GO" id="GO:0005524">
    <property type="term" value="F:ATP binding"/>
    <property type="evidence" value="ECO:0007669"/>
    <property type="project" value="InterPro"/>
</dbReference>
<dbReference type="Gene3D" id="1.10.510.10">
    <property type="entry name" value="Transferase(Phosphotransferase) domain 1"/>
    <property type="match status" value="1"/>
</dbReference>
<dbReference type="SUPFAM" id="SSF56112">
    <property type="entry name" value="Protein kinase-like (PK-like)"/>
    <property type="match status" value="1"/>
</dbReference>
<accession>A0A8T1I9G8</accession>
<comment type="caution">
    <text evidence="1">The sequence shown here is derived from an EMBL/GenBank/DDBJ whole genome shotgun (WGS) entry which is preliminary data.</text>
</comment>